<dbReference type="PANTHER" id="PTHR47703:SF2">
    <property type="entry name" value="D-AMINOACID AMINOTRANSFERASE-LIKE PLP-DEPENDENT ENZYMES SUPERFAMILY PROTEIN"/>
    <property type="match status" value="1"/>
</dbReference>
<dbReference type="Gene3D" id="3.30.470.10">
    <property type="match status" value="1"/>
</dbReference>
<reference evidence="1 2" key="1">
    <citation type="submission" date="2023-05" db="EMBL/GenBank/DDBJ databases">
        <title>A 100% complete, gapless, phased diploid assembly of the Scenedesmus obliquus UTEX 3031 genome.</title>
        <authorList>
            <person name="Biondi T.C."/>
            <person name="Hanschen E.R."/>
            <person name="Kwon T."/>
            <person name="Eng W."/>
            <person name="Kruse C.P.S."/>
            <person name="Koehler S.I."/>
            <person name="Kunde Y."/>
            <person name="Gleasner C.D."/>
            <person name="You Mak K.T."/>
            <person name="Polle J."/>
            <person name="Hovde B.T."/>
            <person name="Starkenburg S.R."/>
        </authorList>
    </citation>
    <scope>NUCLEOTIDE SEQUENCE [LARGE SCALE GENOMIC DNA]</scope>
    <source>
        <strain evidence="1 2">DOE0152z</strain>
    </source>
</reference>
<dbReference type="InterPro" id="IPR043131">
    <property type="entry name" value="BCAT-like_N"/>
</dbReference>
<gene>
    <name evidence="1" type="ORF">OEZ85_011680</name>
</gene>
<dbReference type="PANTHER" id="PTHR47703">
    <property type="entry name" value="D-AMINOACID AMINOTRANSFERASE-LIKE PLP-DEPENDENT ENZYMES SUPERFAMILY PROTEIN"/>
    <property type="match status" value="1"/>
</dbReference>
<dbReference type="InterPro" id="IPR036038">
    <property type="entry name" value="Aminotransferase-like"/>
</dbReference>
<dbReference type="SUPFAM" id="SSF56752">
    <property type="entry name" value="D-aminoacid aminotransferase-like PLP-dependent enzymes"/>
    <property type="match status" value="1"/>
</dbReference>
<name>A0ABY8TR45_TETOB</name>
<evidence type="ECO:0000313" key="1">
    <source>
        <dbReference type="EMBL" id="WIA11575.1"/>
    </source>
</evidence>
<dbReference type="InterPro" id="IPR043132">
    <property type="entry name" value="BCAT-like_C"/>
</dbReference>
<keyword evidence="2" id="KW-1185">Reference proteome</keyword>
<dbReference type="Gene3D" id="3.20.10.10">
    <property type="entry name" value="D-amino Acid Aminotransferase, subunit A, domain 2"/>
    <property type="match status" value="1"/>
</dbReference>
<organism evidence="1 2">
    <name type="scientific">Tetradesmus obliquus</name>
    <name type="common">Green alga</name>
    <name type="synonym">Acutodesmus obliquus</name>
    <dbReference type="NCBI Taxonomy" id="3088"/>
    <lineage>
        <taxon>Eukaryota</taxon>
        <taxon>Viridiplantae</taxon>
        <taxon>Chlorophyta</taxon>
        <taxon>core chlorophytes</taxon>
        <taxon>Chlorophyceae</taxon>
        <taxon>CS clade</taxon>
        <taxon>Sphaeropleales</taxon>
        <taxon>Scenedesmaceae</taxon>
        <taxon>Tetradesmus</taxon>
    </lineage>
</organism>
<dbReference type="Proteomes" id="UP001244341">
    <property type="component" value="Chromosome 3b"/>
</dbReference>
<proteinExistence type="predicted"/>
<accession>A0ABY8TR45</accession>
<dbReference type="EMBL" id="CP126210">
    <property type="protein sequence ID" value="WIA11575.1"/>
    <property type="molecule type" value="Genomic_DNA"/>
</dbReference>
<evidence type="ECO:0000313" key="2">
    <source>
        <dbReference type="Proteomes" id="UP001244341"/>
    </source>
</evidence>
<protein>
    <submittedName>
        <fullName evidence="1">Uncharacterized protein</fullName>
    </submittedName>
</protein>
<sequence>MLKPCSSSRQRNLRSPAAPAVYNLSQAASPKHLLHPARAVRTAAATAAAAGDPVLVHDGVAVPAPASPQTLLKQHRQWSYTTALARQGCLVVDWQLHLQRLIRNAQLLGQQRPPTYAKFLAWLEEQQDTAAATAALDAAVRPQVAQALQMLTSADQQQQQQQEQVQAMVTVLVRDPQHDISESQPGCPPLSVLVWAKQVPPAAASSPAKLLVAGGPRELAQAKHCGWALQRQPLEQLKQQAGADEARVLQACQQLRLKVLQQPARPEQRHAWREAFLTNCVRGIQPVASVQLPDGSTWQAPAAGGSSMTQQLQQVVAELQVVTDMTL</sequence>